<dbReference type="Proteomes" id="UP000306145">
    <property type="component" value="Unassembled WGS sequence"/>
</dbReference>
<proteinExistence type="predicted"/>
<feature type="compositionally biased region" description="Basic and acidic residues" evidence="1">
    <location>
        <begin position="57"/>
        <end position="67"/>
    </location>
</feature>
<name>A0A5C4QBN9_9ACTN</name>
<organism evidence="2 3">
    <name type="scientific">Micromonospora orduensis</name>
    <dbReference type="NCBI Taxonomy" id="1420891"/>
    <lineage>
        <taxon>Bacteria</taxon>
        <taxon>Bacillati</taxon>
        <taxon>Actinomycetota</taxon>
        <taxon>Actinomycetes</taxon>
        <taxon>Micromonosporales</taxon>
        <taxon>Micromonosporaceae</taxon>
        <taxon>Micromonospora</taxon>
    </lineage>
</organism>
<sequence length="106" mass="11502">MDLLWALLTLPYAPVRGLTAVVGVVAREAEARQRNPVNVRRELEELDAAVAAGELSAEERDRAEQRVLGRLTGGPARPGARPSPARRGPAREKGVRHDRRRPGPAA</sequence>
<dbReference type="RefSeq" id="WP_139587475.1">
    <property type="nucleotide sequence ID" value="NZ_VDFY01000255.1"/>
</dbReference>
<dbReference type="AlphaFoldDB" id="A0A5C4QBN9"/>
<evidence type="ECO:0000313" key="3">
    <source>
        <dbReference type="Proteomes" id="UP000306145"/>
    </source>
</evidence>
<keyword evidence="3" id="KW-1185">Reference proteome</keyword>
<dbReference type="OrthoDB" id="3541554at2"/>
<dbReference type="InterPro" id="IPR007804">
    <property type="entry name" value="GvpG"/>
</dbReference>
<dbReference type="Pfam" id="PF05120">
    <property type="entry name" value="GvpG"/>
    <property type="match status" value="1"/>
</dbReference>
<accession>A0A5C4QBN9</accession>
<evidence type="ECO:0000256" key="1">
    <source>
        <dbReference type="SAM" id="MobiDB-lite"/>
    </source>
</evidence>
<comment type="caution">
    <text evidence="2">The sequence shown here is derived from an EMBL/GenBank/DDBJ whole genome shotgun (WGS) entry which is preliminary data.</text>
</comment>
<feature type="compositionally biased region" description="Basic residues" evidence="1">
    <location>
        <begin position="96"/>
        <end position="106"/>
    </location>
</feature>
<reference evidence="2 3" key="1">
    <citation type="submission" date="2019-06" db="EMBL/GenBank/DDBJ databases">
        <title>Micromonospora ordensis sp. nov., isolated from deep marine sediment.</title>
        <authorList>
            <person name="Veyisoglu A."/>
            <person name="Carro L."/>
            <person name="Klenk H.-P."/>
            <person name="Sahin N."/>
        </authorList>
    </citation>
    <scope>NUCLEOTIDE SEQUENCE [LARGE SCALE GENOMIC DNA]</scope>
    <source>
        <strain evidence="2 3">S2509</strain>
    </source>
</reference>
<evidence type="ECO:0000313" key="2">
    <source>
        <dbReference type="EMBL" id="TNH22833.1"/>
    </source>
</evidence>
<feature type="region of interest" description="Disordered" evidence="1">
    <location>
        <begin position="54"/>
        <end position="106"/>
    </location>
</feature>
<feature type="compositionally biased region" description="Low complexity" evidence="1">
    <location>
        <begin position="73"/>
        <end position="87"/>
    </location>
</feature>
<protein>
    <submittedName>
        <fullName evidence="2">Gas vesicle protein G</fullName>
    </submittedName>
</protein>
<gene>
    <name evidence="2" type="ORF">FHG89_28385</name>
</gene>
<dbReference type="EMBL" id="VDFY01000255">
    <property type="protein sequence ID" value="TNH22833.1"/>
    <property type="molecule type" value="Genomic_DNA"/>
</dbReference>